<dbReference type="OMA" id="NRKMCII"/>
<evidence type="ECO:0000256" key="1">
    <source>
        <dbReference type="ARBA" id="ARBA00004409"/>
    </source>
</evidence>
<dbReference type="InterPro" id="IPR000727">
    <property type="entry name" value="T_SNARE_dom"/>
</dbReference>
<dbReference type="Gene3D" id="1.20.58.70">
    <property type="match status" value="1"/>
</dbReference>
<dbReference type="GO" id="GO:0048278">
    <property type="term" value="P:vesicle docking"/>
    <property type="evidence" value="ECO:0007669"/>
    <property type="project" value="TreeGrafter"/>
</dbReference>
<keyword evidence="13" id="KW-1185">Reference proteome</keyword>
<dbReference type="EMBL" id="KQ964945">
    <property type="protein sequence ID" value="KXN65216.1"/>
    <property type="molecule type" value="Genomic_DNA"/>
</dbReference>
<dbReference type="GO" id="GO:0005484">
    <property type="term" value="F:SNAP receptor activity"/>
    <property type="evidence" value="ECO:0007669"/>
    <property type="project" value="TreeGrafter"/>
</dbReference>
<dbReference type="InterPro" id="IPR045242">
    <property type="entry name" value="Syntaxin"/>
</dbReference>
<dbReference type="SUPFAM" id="SSF47661">
    <property type="entry name" value="t-snare proteins"/>
    <property type="match status" value="1"/>
</dbReference>
<name>A0A137NR21_CONC2</name>
<reference evidence="12 13" key="1">
    <citation type="journal article" date="2015" name="Genome Biol. Evol.">
        <title>Phylogenomic analyses indicate that early fungi evolved digesting cell walls of algal ancestors of land plants.</title>
        <authorList>
            <person name="Chang Y."/>
            <person name="Wang S."/>
            <person name="Sekimoto S."/>
            <person name="Aerts A.L."/>
            <person name="Choi C."/>
            <person name="Clum A."/>
            <person name="LaButti K.M."/>
            <person name="Lindquist E.A."/>
            <person name="Yee Ngan C."/>
            <person name="Ohm R.A."/>
            <person name="Salamov A.A."/>
            <person name="Grigoriev I.V."/>
            <person name="Spatafora J.W."/>
            <person name="Berbee M.L."/>
        </authorList>
    </citation>
    <scope>NUCLEOTIDE SEQUENCE [LARGE SCALE GENOMIC DNA]</scope>
    <source>
        <strain evidence="12 13">NRRL 28638</strain>
    </source>
</reference>
<gene>
    <name evidence="12" type="ORF">CONCODRAFT_169717</name>
</gene>
<dbReference type="Pfam" id="PF05739">
    <property type="entry name" value="SNARE"/>
    <property type="match status" value="1"/>
</dbReference>
<keyword evidence="9 10" id="KW-0472">Membrane</keyword>
<evidence type="ECO:0000256" key="4">
    <source>
        <dbReference type="ARBA" id="ARBA00022692"/>
    </source>
</evidence>
<dbReference type="GO" id="GO:0006906">
    <property type="term" value="P:vesicle fusion"/>
    <property type="evidence" value="ECO:0007669"/>
    <property type="project" value="TreeGrafter"/>
</dbReference>
<evidence type="ECO:0000256" key="2">
    <source>
        <dbReference type="ARBA" id="ARBA00009063"/>
    </source>
</evidence>
<keyword evidence="4 10" id="KW-0812">Transmembrane</keyword>
<dbReference type="PANTHER" id="PTHR19957">
    <property type="entry name" value="SYNTAXIN"/>
    <property type="match status" value="1"/>
</dbReference>
<keyword evidence="6 10" id="KW-1133">Transmembrane helix</keyword>
<keyword evidence="3" id="KW-0813">Transport</keyword>
<keyword evidence="7" id="KW-0333">Golgi apparatus</keyword>
<dbReference type="CDD" id="cd15845">
    <property type="entry name" value="SNARE_syntaxin16"/>
    <property type="match status" value="1"/>
</dbReference>
<keyword evidence="5" id="KW-0653">Protein transport</keyword>
<dbReference type="GO" id="GO:0006886">
    <property type="term" value="P:intracellular protein transport"/>
    <property type="evidence" value="ECO:0007669"/>
    <property type="project" value="TreeGrafter"/>
</dbReference>
<dbReference type="GO" id="GO:0031201">
    <property type="term" value="C:SNARE complex"/>
    <property type="evidence" value="ECO:0007669"/>
    <property type="project" value="TreeGrafter"/>
</dbReference>
<dbReference type="GO" id="GO:0000149">
    <property type="term" value="F:SNARE binding"/>
    <property type="evidence" value="ECO:0007669"/>
    <property type="project" value="TreeGrafter"/>
</dbReference>
<evidence type="ECO:0000256" key="5">
    <source>
        <dbReference type="ARBA" id="ARBA00022927"/>
    </source>
</evidence>
<sequence>MNKLNSYYNNRLMPGFHDRSKEEKLIEQLTLIITNQFYTSQSKLKTLSFSEMGTARLNELICKNVQSGLAQRLQDLSTKFKLVQSNYLQKLKSREGGSQMEGIKSQSQLYQSNKNNELINQREREIDEIAKSIGQLAEIFKSLSTLVIDQGTLIDQIDYNVDQLNTNINSAVLELHQAIKYQRSKSGKLCILLLLILIGVFFILVMYKYFTK</sequence>
<comment type="similarity">
    <text evidence="2">Belongs to the syntaxin family.</text>
</comment>
<dbReference type="OrthoDB" id="10251371at2759"/>
<keyword evidence="8" id="KW-0175">Coiled coil</keyword>
<dbReference type="STRING" id="796925.A0A137NR21"/>
<dbReference type="AlphaFoldDB" id="A0A137NR21"/>
<evidence type="ECO:0000256" key="10">
    <source>
        <dbReference type="SAM" id="Phobius"/>
    </source>
</evidence>
<protein>
    <submittedName>
        <fullName evidence="12">t-SNARE</fullName>
    </submittedName>
</protein>
<evidence type="ECO:0000259" key="11">
    <source>
        <dbReference type="PROSITE" id="PS50192"/>
    </source>
</evidence>
<feature type="transmembrane region" description="Helical" evidence="10">
    <location>
        <begin position="189"/>
        <end position="210"/>
    </location>
</feature>
<dbReference type="Gene3D" id="1.20.5.110">
    <property type="match status" value="1"/>
</dbReference>
<evidence type="ECO:0000313" key="13">
    <source>
        <dbReference type="Proteomes" id="UP000070444"/>
    </source>
</evidence>
<proteinExistence type="inferred from homology"/>
<evidence type="ECO:0000256" key="7">
    <source>
        <dbReference type="ARBA" id="ARBA00023034"/>
    </source>
</evidence>
<evidence type="ECO:0000256" key="8">
    <source>
        <dbReference type="ARBA" id="ARBA00023054"/>
    </source>
</evidence>
<dbReference type="PANTHER" id="PTHR19957:SF83">
    <property type="entry name" value="SYNTAXIN-16"/>
    <property type="match status" value="1"/>
</dbReference>
<evidence type="ECO:0000256" key="9">
    <source>
        <dbReference type="ARBA" id="ARBA00023136"/>
    </source>
</evidence>
<evidence type="ECO:0000256" key="6">
    <source>
        <dbReference type="ARBA" id="ARBA00022989"/>
    </source>
</evidence>
<accession>A0A137NR21</accession>
<evidence type="ECO:0000256" key="3">
    <source>
        <dbReference type="ARBA" id="ARBA00022448"/>
    </source>
</evidence>
<comment type="subcellular location">
    <subcellularLocation>
        <location evidence="1">Golgi apparatus membrane</location>
        <topology evidence="1">Single-pass type IV membrane protein</topology>
    </subcellularLocation>
</comment>
<feature type="domain" description="T-SNARE coiled-coil homology" evidence="11">
    <location>
        <begin position="116"/>
        <end position="178"/>
    </location>
</feature>
<dbReference type="PROSITE" id="PS50192">
    <property type="entry name" value="T_SNARE"/>
    <property type="match status" value="1"/>
</dbReference>
<dbReference type="GO" id="GO:0000139">
    <property type="term" value="C:Golgi membrane"/>
    <property type="evidence" value="ECO:0007669"/>
    <property type="project" value="UniProtKB-SubCell"/>
</dbReference>
<organism evidence="12 13">
    <name type="scientific">Conidiobolus coronatus (strain ATCC 28846 / CBS 209.66 / NRRL 28638)</name>
    <name type="common">Delacroixia coronata</name>
    <dbReference type="NCBI Taxonomy" id="796925"/>
    <lineage>
        <taxon>Eukaryota</taxon>
        <taxon>Fungi</taxon>
        <taxon>Fungi incertae sedis</taxon>
        <taxon>Zoopagomycota</taxon>
        <taxon>Entomophthoromycotina</taxon>
        <taxon>Entomophthoromycetes</taxon>
        <taxon>Entomophthorales</taxon>
        <taxon>Ancylistaceae</taxon>
        <taxon>Conidiobolus</taxon>
    </lineage>
</organism>
<dbReference type="Proteomes" id="UP000070444">
    <property type="component" value="Unassembled WGS sequence"/>
</dbReference>
<dbReference type="SMART" id="SM00397">
    <property type="entry name" value="t_SNARE"/>
    <property type="match status" value="1"/>
</dbReference>
<evidence type="ECO:0000313" key="12">
    <source>
        <dbReference type="EMBL" id="KXN65216.1"/>
    </source>
</evidence>
<dbReference type="InterPro" id="IPR010989">
    <property type="entry name" value="SNARE"/>
</dbReference>